<feature type="region of interest" description="Disordered" evidence="1">
    <location>
        <begin position="145"/>
        <end position="174"/>
    </location>
</feature>
<dbReference type="VEuPathDB" id="FungiDB:ASPFODRAFT_212642"/>
<reference evidence="3" key="1">
    <citation type="journal article" date="2017" name="Genome Biol.">
        <title>Comparative genomics reveals high biological diversity and specific adaptations in the industrially and medically important fungal genus Aspergillus.</title>
        <authorList>
            <person name="de Vries R.P."/>
            <person name="Riley R."/>
            <person name="Wiebenga A."/>
            <person name="Aguilar-Osorio G."/>
            <person name="Amillis S."/>
            <person name="Uchima C.A."/>
            <person name="Anderluh G."/>
            <person name="Asadollahi M."/>
            <person name="Askin M."/>
            <person name="Barry K."/>
            <person name="Battaglia E."/>
            <person name="Bayram O."/>
            <person name="Benocci T."/>
            <person name="Braus-Stromeyer S.A."/>
            <person name="Caldana C."/>
            <person name="Canovas D."/>
            <person name="Cerqueira G.C."/>
            <person name="Chen F."/>
            <person name="Chen W."/>
            <person name="Choi C."/>
            <person name="Clum A."/>
            <person name="Dos Santos R.A."/>
            <person name="Damasio A.R."/>
            <person name="Diallinas G."/>
            <person name="Emri T."/>
            <person name="Fekete E."/>
            <person name="Flipphi M."/>
            <person name="Freyberg S."/>
            <person name="Gallo A."/>
            <person name="Gournas C."/>
            <person name="Habgood R."/>
            <person name="Hainaut M."/>
            <person name="Harispe M.L."/>
            <person name="Henrissat B."/>
            <person name="Hilden K.S."/>
            <person name="Hope R."/>
            <person name="Hossain A."/>
            <person name="Karabika E."/>
            <person name="Karaffa L."/>
            <person name="Karanyi Z."/>
            <person name="Krasevec N."/>
            <person name="Kuo A."/>
            <person name="Kusch H."/>
            <person name="LaButti K."/>
            <person name="Lagendijk E.L."/>
            <person name="Lapidus A."/>
            <person name="Levasseur A."/>
            <person name="Lindquist E."/>
            <person name="Lipzen A."/>
            <person name="Logrieco A.F."/>
            <person name="MacCabe A."/>
            <person name="Maekelae M.R."/>
            <person name="Malavazi I."/>
            <person name="Melin P."/>
            <person name="Meyer V."/>
            <person name="Mielnichuk N."/>
            <person name="Miskei M."/>
            <person name="Molnar A.P."/>
            <person name="Mule G."/>
            <person name="Ngan C.Y."/>
            <person name="Orejas M."/>
            <person name="Orosz E."/>
            <person name="Ouedraogo J.P."/>
            <person name="Overkamp K.M."/>
            <person name="Park H.-S."/>
            <person name="Perrone G."/>
            <person name="Piumi F."/>
            <person name="Punt P.J."/>
            <person name="Ram A.F."/>
            <person name="Ramon A."/>
            <person name="Rauscher S."/>
            <person name="Record E."/>
            <person name="Riano-Pachon D.M."/>
            <person name="Robert V."/>
            <person name="Roehrig J."/>
            <person name="Ruller R."/>
            <person name="Salamov A."/>
            <person name="Salih N.S."/>
            <person name="Samson R.A."/>
            <person name="Sandor E."/>
            <person name="Sanguinetti M."/>
            <person name="Schuetze T."/>
            <person name="Sepcic K."/>
            <person name="Shelest E."/>
            <person name="Sherlock G."/>
            <person name="Sophianopoulou V."/>
            <person name="Squina F.M."/>
            <person name="Sun H."/>
            <person name="Susca A."/>
            <person name="Todd R.B."/>
            <person name="Tsang A."/>
            <person name="Unkles S.E."/>
            <person name="van de Wiele N."/>
            <person name="van Rossen-Uffink D."/>
            <person name="Oliveira J.V."/>
            <person name="Vesth T.C."/>
            <person name="Visser J."/>
            <person name="Yu J.-H."/>
            <person name="Zhou M."/>
            <person name="Andersen M.R."/>
            <person name="Archer D.B."/>
            <person name="Baker S.E."/>
            <person name="Benoit I."/>
            <person name="Brakhage A.A."/>
            <person name="Braus G.H."/>
            <person name="Fischer R."/>
            <person name="Frisvad J.C."/>
            <person name="Goldman G.H."/>
            <person name="Houbraken J."/>
            <person name="Oakley B."/>
            <person name="Pocsi I."/>
            <person name="Scazzocchio C."/>
            <person name="Seiboth B."/>
            <person name="vanKuyk P.A."/>
            <person name="Wortman J."/>
            <person name="Dyer P.S."/>
            <person name="Grigoriev I.V."/>
        </authorList>
    </citation>
    <scope>NUCLEOTIDE SEQUENCE [LARGE SCALE GENOMIC DNA]</scope>
    <source>
        <strain evidence="3">CBS 106.47</strain>
    </source>
</reference>
<evidence type="ECO:0000313" key="2">
    <source>
        <dbReference type="EMBL" id="OJZ80395.1"/>
    </source>
</evidence>
<evidence type="ECO:0000256" key="1">
    <source>
        <dbReference type="SAM" id="MobiDB-lite"/>
    </source>
</evidence>
<proteinExistence type="predicted"/>
<organism evidence="2 3">
    <name type="scientific">Aspergillus luchuensis (strain CBS 106.47)</name>
    <dbReference type="NCBI Taxonomy" id="1137211"/>
    <lineage>
        <taxon>Eukaryota</taxon>
        <taxon>Fungi</taxon>
        <taxon>Dikarya</taxon>
        <taxon>Ascomycota</taxon>
        <taxon>Pezizomycotina</taxon>
        <taxon>Eurotiomycetes</taxon>
        <taxon>Eurotiomycetidae</taxon>
        <taxon>Eurotiales</taxon>
        <taxon>Aspergillaceae</taxon>
        <taxon>Aspergillus</taxon>
        <taxon>Aspergillus subgen. Circumdati</taxon>
    </lineage>
</organism>
<dbReference type="AlphaFoldDB" id="A0A1M3T0Y7"/>
<name>A0A1M3T0Y7_ASPLC</name>
<accession>A0A1M3T0Y7</accession>
<dbReference type="OrthoDB" id="4517317at2759"/>
<dbReference type="Proteomes" id="UP000184063">
    <property type="component" value="Unassembled WGS sequence"/>
</dbReference>
<protein>
    <submittedName>
        <fullName evidence="2">Uncharacterized protein</fullName>
    </submittedName>
</protein>
<evidence type="ECO:0000313" key="3">
    <source>
        <dbReference type="Proteomes" id="UP000184063"/>
    </source>
</evidence>
<sequence>MLDVSHPVESSPPDDRRSNFQAAWDESILIEKNDDALTVLICEYVPSYDVPNPAAIHPRTVLVCFFKSRNQSPVNLLPWLLPSDLLCDFELTGSHRKLEEQVKHQGQENHRLHKIVSRICGSVPTSLISPNLVVHFGTRLWKRNERRRAKEKGTERFSGQVGSGPTGQGLSYIA</sequence>
<dbReference type="EMBL" id="KV878255">
    <property type="protein sequence ID" value="OJZ80395.1"/>
    <property type="molecule type" value="Genomic_DNA"/>
</dbReference>
<gene>
    <name evidence="2" type="ORF">ASPFODRAFT_212642</name>
</gene>